<evidence type="ECO:0000313" key="3">
    <source>
        <dbReference type="Proteomes" id="UP000030748"/>
    </source>
</evidence>
<feature type="domain" description="F-box associated beta-propeller type 1" evidence="1">
    <location>
        <begin position="88"/>
        <end position="276"/>
    </location>
</feature>
<evidence type="ECO:0000259" key="1">
    <source>
        <dbReference type="Pfam" id="PF07734"/>
    </source>
</evidence>
<gene>
    <name evidence="2" type="ORF">MIMGU_mgv1a022986mg</name>
</gene>
<dbReference type="AlphaFoldDB" id="A0A022QSG4"/>
<proteinExistence type="predicted"/>
<name>A0A022QSG4_ERYGU</name>
<dbReference type="PANTHER" id="PTHR31672">
    <property type="entry name" value="BNACNNG10540D PROTEIN"/>
    <property type="match status" value="1"/>
</dbReference>
<dbReference type="Proteomes" id="UP000030748">
    <property type="component" value="Unassembled WGS sequence"/>
</dbReference>
<protein>
    <recommendedName>
        <fullName evidence="1">F-box associated beta-propeller type 1 domain-containing protein</fullName>
    </recommendedName>
</protein>
<dbReference type="InterPro" id="IPR006527">
    <property type="entry name" value="F-box-assoc_dom_typ1"/>
</dbReference>
<dbReference type="InterPro" id="IPR050796">
    <property type="entry name" value="SCF_F-box_component"/>
</dbReference>
<reference evidence="2 3" key="1">
    <citation type="journal article" date="2013" name="Proc. Natl. Acad. Sci. U.S.A.">
        <title>Fine-scale variation in meiotic recombination in Mimulus inferred from population shotgun sequencing.</title>
        <authorList>
            <person name="Hellsten U."/>
            <person name="Wright K.M."/>
            <person name="Jenkins J."/>
            <person name="Shu S."/>
            <person name="Yuan Y."/>
            <person name="Wessler S.R."/>
            <person name="Schmutz J."/>
            <person name="Willis J.H."/>
            <person name="Rokhsar D.S."/>
        </authorList>
    </citation>
    <scope>NUCLEOTIDE SEQUENCE [LARGE SCALE GENOMIC DNA]</scope>
    <source>
        <strain evidence="3">cv. DUN x IM62</strain>
    </source>
</reference>
<evidence type="ECO:0000313" key="2">
    <source>
        <dbReference type="EMBL" id="EYU30494.1"/>
    </source>
</evidence>
<keyword evidence="3" id="KW-1185">Reference proteome</keyword>
<sequence>MMNDSNLQAEPSQASFESPYERRGPRLICNGRRQIPPIMSLLIFKSVCKLWNATISGKRFAGVHLRQSRQSSGHQDIFFWCEVRRFTYESQIRVTKIPQHIKTKMKLEKLEHEQKLDPSVLCYCDGLALRRYGKLLHNQYVLCNLSTGAHVQFYCPYDEILYNSHETVYAICYDPSINDYKVIIIDYTRYAIYYCRTMRWSEIRETPEEFLGGGLLIGKSVSLNGDLYFMLKTVEDGGYRIKIVGFDSVNEKFKRFPEPTYRKKDSLFMYMTCVGGYLYLCFNNSRCQMIKVGGGGENKEEWNWVDLN</sequence>
<feature type="non-terminal residue" evidence="2">
    <location>
        <position position="308"/>
    </location>
</feature>
<dbReference type="InterPro" id="IPR017451">
    <property type="entry name" value="F-box-assoc_interact_dom"/>
</dbReference>
<accession>A0A022QSG4</accession>
<dbReference type="PANTHER" id="PTHR31672:SF13">
    <property type="entry name" value="F-BOX PROTEIN CPR30-LIKE"/>
    <property type="match status" value="1"/>
</dbReference>
<dbReference type="NCBIfam" id="TIGR01640">
    <property type="entry name" value="F_box_assoc_1"/>
    <property type="match status" value="1"/>
</dbReference>
<dbReference type="Pfam" id="PF07734">
    <property type="entry name" value="FBA_1"/>
    <property type="match status" value="1"/>
</dbReference>
<dbReference type="EMBL" id="KI631043">
    <property type="protein sequence ID" value="EYU30494.1"/>
    <property type="molecule type" value="Genomic_DNA"/>
</dbReference>
<organism evidence="2 3">
    <name type="scientific">Erythranthe guttata</name>
    <name type="common">Yellow monkey flower</name>
    <name type="synonym">Mimulus guttatus</name>
    <dbReference type="NCBI Taxonomy" id="4155"/>
    <lineage>
        <taxon>Eukaryota</taxon>
        <taxon>Viridiplantae</taxon>
        <taxon>Streptophyta</taxon>
        <taxon>Embryophyta</taxon>
        <taxon>Tracheophyta</taxon>
        <taxon>Spermatophyta</taxon>
        <taxon>Magnoliopsida</taxon>
        <taxon>eudicotyledons</taxon>
        <taxon>Gunneridae</taxon>
        <taxon>Pentapetalae</taxon>
        <taxon>asterids</taxon>
        <taxon>lamiids</taxon>
        <taxon>Lamiales</taxon>
        <taxon>Phrymaceae</taxon>
        <taxon>Erythranthe</taxon>
    </lineage>
</organism>